<name>A0A926I0S5_9FIRM</name>
<protein>
    <submittedName>
        <fullName evidence="3">DUF4368 domain-containing protein</fullName>
    </submittedName>
</protein>
<accession>A0A926I0S5</accession>
<dbReference type="AlphaFoldDB" id="A0A926I0S5"/>
<organism evidence="3 4">
    <name type="scientific">Bianquea renquensis</name>
    <dbReference type="NCBI Taxonomy" id="2763661"/>
    <lineage>
        <taxon>Bacteria</taxon>
        <taxon>Bacillati</taxon>
        <taxon>Bacillota</taxon>
        <taxon>Clostridia</taxon>
        <taxon>Eubacteriales</taxon>
        <taxon>Bianqueaceae</taxon>
        <taxon>Bianquea</taxon>
    </lineage>
</organism>
<keyword evidence="1" id="KW-0175">Coiled coil</keyword>
<keyword evidence="4" id="KW-1185">Reference proteome</keyword>
<dbReference type="Pfam" id="PF14287">
    <property type="entry name" value="DUF4368"/>
    <property type="match status" value="1"/>
</dbReference>
<evidence type="ECO:0000256" key="1">
    <source>
        <dbReference type="SAM" id="Coils"/>
    </source>
</evidence>
<dbReference type="InterPro" id="IPR025378">
    <property type="entry name" value="DUF4368"/>
</dbReference>
<gene>
    <name evidence="3" type="ORF">H8730_01495</name>
</gene>
<evidence type="ECO:0000313" key="3">
    <source>
        <dbReference type="EMBL" id="MBC8542226.1"/>
    </source>
</evidence>
<dbReference type="RefSeq" id="WP_249289219.1">
    <property type="nucleotide sequence ID" value="NZ_JACRSQ010000002.1"/>
</dbReference>
<dbReference type="Proteomes" id="UP000657006">
    <property type="component" value="Unassembled WGS sequence"/>
</dbReference>
<dbReference type="EMBL" id="JACRSQ010000002">
    <property type="protein sequence ID" value="MBC8542226.1"/>
    <property type="molecule type" value="Genomic_DNA"/>
</dbReference>
<comment type="caution">
    <text evidence="3">The sequence shown here is derived from an EMBL/GenBank/DDBJ whole genome shotgun (WGS) entry which is preliminary data.</text>
</comment>
<reference evidence="3" key="1">
    <citation type="submission" date="2020-08" db="EMBL/GenBank/DDBJ databases">
        <title>Genome public.</title>
        <authorList>
            <person name="Liu C."/>
            <person name="Sun Q."/>
        </authorList>
    </citation>
    <scope>NUCLEOTIDE SEQUENCE</scope>
    <source>
        <strain evidence="3">NSJ-32</strain>
    </source>
</reference>
<feature type="non-terminal residue" evidence="3">
    <location>
        <position position="1"/>
    </location>
</feature>
<evidence type="ECO:0000259" key="2">
    <source>
        <dbReference type="Pfam" id="PF14287"/>
    </source>
</evidence>
<feature type="domain" description="DUF4368" evidence="2">
    <location>
        <begin position="55"/>
        <end position="119"/>
    </location>
</feature>
<evidence type="ECO:0000313" key="4">
    <source>
        <dbReference type="Proteomes" id="UP000657006"/>
    </source>
</evidence>
<proteinExistence type="predicted"/>
<sequence>AISKRLPELDKLIMSAYEDKVLGRVPESVCIQLLNQYEAERREKQDRRRELTEQLAVSRENEKSADAWLDMMQDYAQLEELDRPTLVRLIEKIVIGDRYTVDDHEERDIHIYYNFVGYIEIEE</sequence>
<feature type="coiled-coil region" evidence="1">
    <location>
        <begin position="34"/>
        <end position="61"/>
    </location>
</feature>